<dbReference type="SUPFAM" id="SSF53098">
    <property type="entry name" value="Ribonuclease H-like"/>
    <property type="match status" value="1"/>
</dbReference>
<evidence type="ECO:0000256" key="2">
    <source>
        <dbReference type="ARBA" id="ARBA00001946"/>
    </source>
</evidence>
<accession>A0A2U8BR48</accession>
<keyword evidence="6" id="KW-0540">Nuclease</keyword>
<comment type="catalytic activity">
    <reaction evidence="1">
        <text>Endonucleolytic cleavage to 5'-phosphomonoester.</text>
        <dbReference type="EC" id="3.1.26.4"/>
    </reaction>
</comment>
<comment type="subunit">
    <text evidence="4">Monomer.</text>
</comment>
<dbReference type="PROSITE" id="PS50879">
    <property type="entry name" value="RNASE_H_1"/>
    <property type="match status" value="1"/>
</dbReference>
<dbReference type="OrthoDB" id="7845843at2"/>
<comment type="similarity">
    <text evidence="3">Belongs to the RNase H family.</text>
</comment>
<dbReference type="InterPro" id="IPR036397">
    <property type="entry name" value="RNaseH_sf"/>
</dbReference>
<dbReference type="CDD" id="cd09278">
    <property type="entry name" value="RNase_HI_prokaryote_like"/>
    <property type="match status" value="1"/>
</dbReference>
<evidence type="ECO:0000256" key="9">
    <source>
        <dbReference type="ARBA" id="ARBA00022801"/>
    </source>
</evidence>
<dbReference type="RefSeq" id="WP_108672876.1">
    <property type="nucleotide sequence ID" value="NZ_CP025989.1"/>
</dbReference>
<dbReference type="AlphaFoldDB" id="A0A2U8BR48"/>
<dbReference type="KEGG" id="fso:Fsol_00010"/>
<dbReference type="EMBL" id="CP025989">
    <property type="protein sequence ID" value="AWD32826.1"/>
    <property type="molecule type" value="Genomic_DNA"/>
</dbReference>
<dbReference type="PANTHER" id="PTHR10642">
    <property type="entry name" value="RIBONUCLEASE H1"/>
    <property type="match status" value="1"/>
</dbReference>
<protein>
    <recommendedName>
        <fullName evidence="5">ribonuclease H</fullName>
        <ecNumber evidence="5">3.1.26.4</ecNumber>
    </recommendedName>
</protein>
<reference evidence="12 13" key="1">
    <citation type="journal article" date="2018" name="Genome Biol. Evol.">
        <title>The Genome Sequence of "Candidatus Fokinia solitaria": Insights on Reductive Evolution in Rickettsiales.</title>
        <authorList>
            <person name="Floriano A.M."/>
            <person name="Castelli M."/>
            <person name="Krenek S."/>
            <person name="Berendonk T.U."/>
            <person name="Bazzocchi C."/>
            <person name="Petroni G."/>
            <person name="Sassera D."/>
        </authorList>
    </citation>
    <scope>NUCLEOTIDE SEQUENCE [LARGE SCALE GENOMIC DNA]</scope>
    <source>
        <strain evidence="12">Rio ETE_ALG 3VII</strain>
    </source>
</reference>
<organism evidence="12 13">
    <name type="scientific">Candidatus Fokinia solitaria</name>
    <dbReference type="NCBI Taxonomy" id="1802984"/>
    <lineage>
        <taxon>Bacteria</taxon>
        <taxon>Pseudomonadati</taxon>
        <taxon>Pseudomonadota</taxon>
        <taxon>Alphaproteobacteria</taxon>
        <taxon>Rickettsiales</taxon>
        <taxon>Candidatus Midichloriaceae</taxon>
        <taxon>Candidatus Fokinia</taxon>
    </lineage>
</organism>
<dbReference type="EC" id="3.1.26.4" evidence="5"/>
<evidence type="ECO:0000256" key="1">
    <source>
        <dbReference type="ARBA" id="ARBA00000077"/>
    </source>
</evidence>
<dbReference type="PANTHER" id="PTHR10642:SF26">
    <property type="entry name" value="RIBONUCLEASE H1"/>
    <property type="match status" value="1"/>
</dbReference>
<dbReference type="Proteomes" id="UP000244519">
    <property type="component" value="Chromosome"/>
</dbReference>
<dbReference type="GO" id="GO:0046872">
    <property type="term" value="F:metal ion binding"/>
    <property type="evidence" value="ECO:0007669"/>
    <property type="project" value="UniProtKB-KW"/>
</dbReference>
<keyword evidence="10" id="KW-0460">Magnesium</keyword>
<comment type="cofactor">
    <cofactor evidence="2">
        <name>Mg(2+)</name>
        <dbReference type="ChEBI" id="CHEBI:18420"/>
    </cofactor>
</comment>
<evidence type="ECO:0000259" key="11">
    <source>
        <dbReference type="PROSITE" id="PS50879"/>
    </source>
</evidence>
<feature type="domain" description="RNase H type-1" evidence="11">
    <location>
        <begin position="1"/>
        <end position="142"/>
    </location>
</feature>
<proteinExistence type="inferred from homology"/>
<dbReference type="InterPro" id="IPR012337">
    <property type="entry name" value="RNaseH-like_sf"/>
</dbReference>
<evidence type="ECO:0000256" key="7">
    <source>
        <dbReference type="ARBA" id="ARBA00022723"/>
    </source>
</evidence>
<keyword evidence="8" id="KW-0255">Endonuclease</keyword>
<dbReference type="Gene3D" id="3.30.420.10">
    <property type="entry name" value="Ribonuclease H-like superfamily/Ribonuclease H"/>
    <property type="match status" value="1"/>
</dbReference>
<evidence type="ECO:0000313" key="12">
    <source>
        <dbReference type="EMBL" id="AWD32826.1"/>
    </source>
</evidence>
<dbReference type="InterPro" id="IPR022892">
    <property type="entry name" value="RNaseHI"/>
</dbReference>
<keyword evidence="13" id="KW-1185">Reference proteome</keyword>
<keyword evidence="7" id="KW-0479">Metal-binding</keyword>
<gene>
    <name evidence="12" type="ORF">Fsol_00010</name>
</gene>
<dbReference type="InterPro" id="IPR002156">
    <property type="entry name" value="RNaseH_domain"/>
</dbReference>
<evidence type="ECO:0000256" key="10">
    <source>
        <dbReference type="ARBA" id="ARBA00022842"/>
    </source>
</evidence>
<evidence type="ECO:0000256" key="3">
    <source>
        <dbReference type="ARBA" id="ARBA00005300"/>
    </source>
</evidence>
<dbReference type="GO" id="GO:0003676">
    <property type="term" value="F:nucleic acid binding"/>
    <property type="evidence" value="ECO:0007669"/>
    <property type="project" value="InterPro"/>
</dbReference>
<dbReference type="InterPro" id="IPR050092">
    <property type="entry name" value="RNase_H"/>
</dbReference>
<name>A0A2U8BR48_9RICK</name>
<sequence length="148" mass="16587">MNVGIVYCDGSCLGNPGKGGWASLIRADNNVFLLSGAESFTSNNRMELTAAISGLKKAVELNTTYIEVRTDSKYVCDGASIWIANWIRSNWNGGKVKNIDLWNDILFYIEYFQERLSWKWVKAHDTDVMNIFVDCVARSNAAFPCDSL</sequence>
<dbReference type="GO" id="GO:0043137">
    <property type="term" value="P:DNA replication, removal of RNA primer"/>
    <property type="evidence" value="ECO:0007669"/>
    <property type="project" value="TreeGrafter"/>
</dbReference>
<dbReference type="Pfam" id="PF00075">
    <property type="entry name" value="RNase_H"/>
    <property type="match status" value="1"/>
</dbReference>
<evidence type="ECO:0000256" key="6">
    <source>
        <dbReference type="ARBA" id="ARBA00022722"/>
    </source>
</evidence>
<evidence type="ECO:0000256" key="5">
    <source>
        <dbReference type="ARBA" id="ARBA00012180"/>
    </source>
</evidence>
<keyword evidence="9" id="KW-0378">Hydrolase</keyword>
<evidence type="ECO:0000256" key="4">
    <source>
        <dbReference type="ARBA" id="ARBA00011245"/>
    </source>
</evidence>
<evidence type="ECO:0000256" key="8">
    <source>
        <dbReference type="ARBA" id="ARBA00022759"/>
    </source>
</evidence>
<evidence type="ECO:0000313" key="13">
    <source>
        <dbReference type="Proteomes" id="UP000244519"/>
    </source>
</evidence>
<dbReference type="GO" id="GO:0004523">
    <property type="term" value="F:RNA-DNA hybrid ribonuclease activity"/>
    <property type="evidence" value="ECO:0007669"/>
    <property type="project" value="UniProtKB-EC"/>
</dbReference>